<proteinExistence type="predicted"/>
<dbReference type="EMBL" id="MU795649">
    <property type="protein sequence ID" value="KAJ3805219.1"/>
    <property type="molecule type" value="Genomic_DNA"/>
</dbReference>
<sequence length="107" mass="12332">MARLLHLPSRHLEAQNKLRQELIEAKRTKNGQDCSYEELTALPYLDADDFPWWWTLLHSLPIRDESCHLHPGAAPIIGKDNHPQLPVNISLCIDSLNLPNQIDIYED</sequence>
<evidence type="ECO:0000313" key="1">
    <source>
        <dbReference type="EMBL" id="KAJ3805219.1"/>
    </source>
</evidence>
<organism evidence="1 2">
    <name type="scientific">Lentinula aff. lateritia</name>
    <dbReference type="NCBI Taxonomy" id="2804960"/>
    <lineage>
        <taxon>Eukaryota</taxon>
        <taxon>Fungi</taxon>
        <taxon>Dikarya</taxon>
        <taxon>Basidiomycota</taxon>
        <taxon>Agaricomycotina</taxon>
        <taxon>Agaricomycetes</taxon>
        <taxon>Agaricomycetidae</taxon>
        <taxon>Agaricales</taxon>
        <taxon>Marasmiineae</taxon>
        <taxon>Omphalotaceae</taxon>
        <taxon>Lentinula</taxon>
    </lineage>
</organism>
<comment type="caution">
    <text evidence="1">The sequence shown here is derived from an EMBL/GenBank/DDBJ whole genome shotgun (WGS) entry which is preliminary data.</text>
</comment>
<keyword evidence="2" id="KW-1185">Reference proteome</keyword>
<evidence type="ECO:0000313" key="2">
    <source>
        <dbReference type="Proteomes" id="UP001163835"/>
    </source>
</evidence>
<gene>
    <name evidence="1" type="ORF">F5876DRAFT_69984</name>
</gene>
<dbReference type="Proteomes" id="UP001163835">
    <property type="component" value="Unassembled WGS sequence"/>
</dbReference>
<name>A0ACC1TKH8_9AGAR</name>
<protein>
    <submittedName>
        <fullName evidence="1">Uncharacterized protein</fullName>
    </submittedName>
</protein>
<accession>A0ACC1TKH8</accession>
<reference evidence="1" key="1">
    <citation type="submission" date="2022-09" db="EMBL/GenBank/DDBJ databases">
        <title>A Global Phylogenomic Analysis of the Shiitake Genus Lentinula.</title>
        <authorList>
            <consortium name="DOE Joint Genome Institute"/>
            <person name="Sierra-Patev S."/>
            <person name="Min B."/>
            <person name="Naranjo-Ortiz M."/>
            <person name="Looney B."/>
            <person name="Konkel Z."/>
            <person name="Slot J.C."/>
            <person name="Sakamoto Y."/>
            <person name="Steenwyk J.L."/>
            <person name="Rokas A."/>
            <person name="Carro J."/>
            <person name="Camarero S."/>
            <person name="Ferreira P."/>
            <person name="Molpeceres G."/>
            <person name="Ruiz-Duenas F.J."/>
            <person name="Serrano A."/>
            <person name="Henrissat B."/>
            <person name="Drula E."/>
            <person name="Hughes K.W."/>
            <person name="Mata J.L."/>
            <person name="Ishikawa N.K."/>
            <person name="Vargas-Isla R."/>
            <person name="Ushijima S."/>
            <person name="Smith C.A."/>
            <person name="Ahrendt S."/>
            <person name="Andreopoulos W."/>
            <person name="He G."/>
            <person name="Labutti K."/>
            <person name="Lipzen A."/>
            <person name="Ng V."/>
            <person name="Riley R."/>
            <person name="Sandor L."/>
            <person name="Barry K."/>
            <person name="Martinez A.T."/>
            <person name="Xiao Y."/>
            <person name="Gibbons J.G."/>
            <person name="Terashima K."/>
            <person name="Grigoriev I.V."/>
            <person name="Hibbett D.S."/>
        </authorList>
    </citation>
    <scope>NUCLEOTIDE SEQUENCE</scope>
    <source>
        <strain evidence="1">TMI1499</strain>
    </source>
</reference>